<feature type="region of interest" description="Disordered" evidence="1">
    <location>
        <begin position="74"/>
        <end position="111"/>
    </location>
</feature>
<dbReference type="EMBL" id="JASBNA010000029">
    <property type="protein sequence ID" value="KAK7683711.1"/>
    <property type="molecule type" value="Genomic_DNA"/>
</dbReference>
<dbReference type="AlphaFoldDB" id="A0AAW0FS93"/>
<protein>
    <submittedName>
        <fullName evidence="2">Uncharacterized protein</fullName>
    </submittedName>
</protein>
<name>A0AAW0FS93_9APHY</name>
<gene>
    <name evidence="2" type="ORF">QCA50_013087</name>
</gene>
<evidence type="ECO:0000256" key="1">
    <source>
        <dbReference type="SAM" id="MobiDB-lite"/>
    </source>
</evidence>
<evidence type="ECO:0000313" key="3">
    <source>
        <dbReference type="Proteomes" id="UP001385951"/>
    </source>
</evidence>
<organism evidence="2 3">
    <name type="scientific">Cerrena zonata</name>
    <dbReference type="NCBI Taxonomy" id="2478898"/>
    <lineage>
        <taxon>Eukaryota</taxon>
        <taxon>Fungi</taxon>
        <taxon>Dikarya</taxon>
        <taxon>Basidiomycota</taxon>
        <taxon>Agaricomycotina</taxon>
        <taxon>Agaricomycetes</taxon>
        <taxon>Polyporales</taxon>
        <taxon>Cerrenaceae</taxon>
        <taxon>Cerrena</taxon>
    </lineage>
</organism>
<reference evidence="2 3" key="1">
    <citation type="submission" date="2022-09" db="EMBL/GenBank/DDBJ databases">
        <authorList>
            <person name="Palmer J.M."/>
        </authorList>
    </citation>
    <scope>NUCLEOTIDE SEQUENCE [LARGE SCALE GENOMIC DNA]</scope>
    <source>
        <strain evidence="2 3">DSM 7382</strain>
    </source>
</reference>
<comment type="caution">
    <text evidence="2">The sequence shown here is derived from an EMBL/GenBank/DDBJ whole genome shotgun (WGS) entry which is preliminary data.</text>
</comment>
<feature type="region of interest" description="Disordered" evidence="1">
    <location>
        <begin position="129"/>
        <end position="151"/>
    </location>
</feature>
<feature type="compositionally biased region" description="Low complexity" evidence="1">
    <location>
        <begin position="76"/>
        <end position="91"/>
    </location>
</feature>
<accession>A0AAW0FS93</accession>
<keyword evidence="3" id="KW-1185">Reference proteome</keyword>
<dbReference type="Proteomes" id="UP001385951">
    <property type="component" value="Unassembled WGS sequence"/>
</dbReference>
<proteinExistence type="predicted"/>
<feature type="compositionally biased region" description="Basic and acidic residues" evidence="1">
    <location>
        <begin position="133"/>
        <end position="147"/>
    </location>
</feature>
<evidence type="ECO:0000313" key="2">
    <source>
        <dbReference type="EMBL" id="KAK7683711.1"/>
    </source>
</evidence>
<sequence>MNSSTNFLRKISSTPSLLPAVRRVTPKHHRRPRSCRSLATVQCEVEDDNSPLNFQIFDIFDAPSRLGESSRLLTHSMSTPSSSSAPSRPHPINSFRNPSSRRIEPLPAPIIFDGPARPRHLAMMSYRVSRNRSSFDESSKTSREISRLPDPIIFDGPSRLRPYVRGDDSQSSTPSTLMLLIGAAGAVALAGYSSSDQSRLRGT</sequence>